<feature type="non-terminal residue" evidence="2">
    <location>
        <position position="164"/>
    </location>
</feature>
<dbReference type="EMBL" id="RBNJ01029910">
    <property type="protein sequence ID" value="RUS13425.1"/>
    <property type="molecule type" value="Genomic_DNA"/>
</dbReference>
<evidence type="ECO:0000313" key="2">
    <source>
        <dbReference type="EMBL" id="RUS13425.1"/>
    </source>
</evidence>
<dbReference type="Proteomes" id="UP000274822">
    <property type="component" value="Unassembled WGS sequence"/>
</dbReference>
<reference evidence="2 3" key="1">
    <citation type="journal article" date="2018" name="New Phytol.">
        <title>Phylogenomics of Endogonaceae and evolution of mycorrhizas within Mucoromycota.</title>
        <authorList>
            <person name="Chang Y."/>
            <person name="Desiro A."/>
            <person name="Na H."/>
            <person name="Sandor L."/>
            <person name="Lipzen A."/>
            <person name="Clum A."/>
            <person name="Barry K."/>
            <person name="Grigoriev I.V."/>
            <person name="Martin F.M."/>
            <person name="Stajich J.E."/>
            <person name="Smith M.E."/>
            <person name="Bonito G."/>
            <person name="Spatafora J.W."/>
        </authorList>
    </citation>
    <scope>NUCLEOTIDE SEQUENCE [LARGE SCALE GENOMIC DNA]</scope>
    <source>
        <strain evidence="2 3">AD002</strain>
    </source>
</reference>
<name>A0A433P7F8_9FUNG</name>
<feature type="region of interest" description="Disordered" evidence="1">
    <location>
        <begin position="67"/>
        <end position="118"/>
    </location>
</feature>
<feature type="compositionally biased region" description="Basic and acidic residues" evidence="1">
    <location>
        <begin position="76"/>
        <end position="118"/>
    </location>
</feature>
<comment type="caution">
    <text evidence="2">The sequence shown here is derived from an EMBL/GenBank/DDBJ whole genome shotgun (WGS) entry which is preliminary data.</text>
</comment>
<gene>
    <name evidence="2" type="ORF">BC938DRAFT_477873</name>
</gene>
<accession>A0A433P7F8</accession>
<protein>
    <submittedName>
        <fullName evidence="2">Uncharacterized protein</fullName>
    </submittedName>
</protein>
<evidence type="ECO:0000256" key="1">
    <source>
        <dbReference type="SAM" id="MobiDB-lite"/>
    </source>
</evidence>
<sequence>MLGPLDPILVYLFLISAPGTLNFQQEESKSKVVADFWEYTAELQRREKLGEEIFSLHFEGFAELMQNRKKRSTRGSGEEYQEHRDEDAINLDKDIDTDVSSDEHNPSVEDDENKVTMKKTDKSIEDEDLLINFKAFHKEFENGKKFTLKSGRNVEDVIYNYGLT</sequence>
<dbReference type="AlphaFoldDB" id="A0A433P7F8"/>
<evidence type="ECO:0000313" key="3">
    <source>
        <dbReference type="Proteomes" id="UP000274822"/>
    </source>
</evidence>
<proteinExistence type="predicted"/>
<keyword evidence="3" id="KW-1185">Reference proteome</keyword>
<organism evidence="2 3">
    <name type="scientific">Jimgerdemannia flammicorona</name>
    <dbReference type="NCBI Taxonomy" id="994334"/>
    <lineage>
        <taxon>Eukaryota</taxon>
        <taxon>Fungi</taxon>
        <taxon>Fungi incertae sedis</taxon>
        <taxon>Mucoromycota</taxon>
        <taxon>Mucoromycotina</taxon>
        <taxon>Endogonomycetes</taxon>
        <taxon>Endogonales</taxon>
        <taxon>Endogonaceae</taxon>
        <taxon>Jimgerdemannia</taxon>
    </lineage>
</organism>